<feature type="modified residue" description="4-aspartylphosphate" evidence="6">
    <location>
        <position position="53"/>
    </location>
</feature>
<evidence type="ECO:0000256" key="3">
    <source>
        <dbReference type="ARBA" id="ARBA00023015"/>
    </source>
</evidence>
<dbReference type="PROSITE" id="PS50110">
    <property type="entry name" value="RESPONSE_REGULATORY"/>
    <property type="match status" value="1"/>
</dbReference>
<protein>
    <submittedName>
        <fullName evidence="10">Response regulator transcription factor</fullName>
    </submittedName>
</protein>
<feature type="domain" description="Response regulatory" evidence="8">
    <location>
        <begin position="4"/>
        <end position="117"/>
    </location>
</feature>
<dbReference type="SMART" id="SM00448">
    <property type="entry name" value="REC"/>
    <property type="match status" value="1"/>
</dbReference>
<dbReference type="PANTHER" id="PTHR48111">
    <property type="entry name" value="REGULATOR OF RPOS"/>
    <property type="match status" value="1"/>
</dbReference>
<dbReference type="InterPro" id="IPR036388">
    <property type="entry name" value="WH-like_DNA-bd_sf"/>
</dbReference>
<dbReference type="PROSITE" id="PS51755">
    <property type="entry name" value="OMPR_PHOB"/>
    <property type="match status" value="1"/>
</dbReference>
<feature type="domain" description="OmpR/PhoB-type" evidence="9">
    <location>
        <begin position="131"/>
        <end position="228"/>
    </location>
</feature>
<dbReference type="EMBL" id="JBHTBW010000002">
    <property type="protein sequence ID" value="MFC7439622.1"/>
    <property type="molecule type" value="Genomic_DNA"/>
</dbReference>
<gene>
    <name evidence="10" type="ORF">ACFQNG_00345</name>
</gene>
<dbReference type="InterPro" id="IPR016032">
    <property type="entry name" value="Sig_transdc_resp-reg_C-effctor"/>
</dbReference>
<evidence type="ECO:0000256" key="7">
    <source>
        <dbReference type="PROSITE-ProRule" id="PRU01091"/>
    </source>
</evidence>
<keyword evidence="4 7" id="KW-0238">DNA-binding</keyword>
<dbReference type="SUPFAM" id="SSF46894">
    <property type="entry name" value="C-terminal effector domain of the bipartite response regulators"/>
    <property type="match status" value="1"/>
</dbReference>
<evidence type="ECO:0000256" key="4">
    <source>
        <dbReference type="ARBA" id="ARBA00023125"/>
    </source>
</evidence>
<dbReference type="Gene3D" id="6.10.250.690">
    <property type="match status" value="1"/>
</dbReference>
<dbReference type="SMART" id="SM00862">
    <property type="entry name" value="Trans_reg_C"/>
    <property type="match status" value="1"/>
</dbReference>
<evidence type="ECO:0000256" key="1">
    <source>
        <dbReference type="ARBA" id="ARBA00022553"/>
    </source>
</evidence>
<sequence>MARNILIVDDDPDIIQLLTEALTYERFQVFSAANGRCALKAVERHPIDLIVMDIMMPEMDGLETIRKIRQRYHMPIILLSARDREIDKVIGLEIGADDYVAKPFGVQELVARIKAHFRRLERLAMFQSERDGGVDSPSTGLHMNEQTYEAFLNGDKLDLSTKEFQILHFLYQHHNQVLTREQIYQSVWDDNIGDLNTVTVHIKNIRKKLGEGSAMIKTIWGVGYKFLLSGEDR</sequence>
<dbReference type="Pfam" id="PF00486">
    <property type="entry name" value="Trans_reg_C"/>
    <property type="match status" value="1"/>
</dbReference>
<dbReference type="SUPFAM" id="SSF52172">
    <property type="entry name" value="CheY-like"/>
    <property type="match status" value="1"/>
</dbReference>
<organism evidence="10 11">
    <name type="scientific">Laceyella putida</name>
    <dbReference type="NCBI Taxonomy" id="110101"/>
    <lineage>
        <taxon>Bacteria</taxon>
        <taxon>Bacillati</taxon>
        <taxon>Bacillota</taxon>
        <taxon>Bacilli</taxon>
        <taxon>Bacillales</taxon>
        <taxon>Thermoactinomycetaceae</taxon>
        <taxon>Laceyella</taxon>
    </lineage>
</organism>
<dbReference type="Gene3D" id="3.40.50.2300">
    <property type="match status" value="1"/>
</dbReference>
<dbReference type="InterPro" id="IPR001789">
    <property type="entry name" value="Sig_transdc_resp-reg_receiver"/>
</dbReference>
<name>A0ABW2RFD0_9BACL</name>
<evidence type="ECO:0000256" key="2">
    <source>
        <dbReference type="ARBA" id="ARBA00023012"/>
    </source>
</evidence>
<keyword evidence="3" id="KW-0805">Transcription regulation</keyword>
<evidence type="ECO:0000313" key="11">
    <source>
        <dbReference type="Proteomes" id="UP001596500"/>
    </source>
</evidence>
<proteinExistence type="predicted"/>
<dbReference type="PANTHER" id="PTHR48111:SF2">
    <property type="entry name" value="RESPONSE REGULATOR SAER"/>
    <property type="match status" value="1"/>
</dbReference>
<evidence type="ECO:0000256" key="5">
    <source>
        <dbReference type="ARBA" id="ARBA00023163"/>
    </source>
</evidence>
<evidence type="ECO:0000313" key="10">
    <source>
        <dbReference type="EMBL" id="MFC7439622.1"/>
    </source>
</evidence>
<accession>A0ABW2RFD0</accession>
<reference evidence="11" key="1">
    <citation type="journal article" date="2019" name="Int. J. Syst. Evol. Microbiol.">
        <title>The Global Catalogue of Microorganisms (GCM) 10K type strain sequencing project: providing services to taxonomists for standard genome sequencing and annotation.</title>
        <authorList>
            <consortium name="The Broad Institute Genomics Platform"/>
            <consortium name="The Broad Institute Genome Sequencing Center for Infectious Disease"/>
            <person name="Wu L."/>
            <person name="Ma J."/>
        </authorList>
    </citation>
    <scope>NUCLEOTIDE SEQUENCE [LARGE SCALE GENOMIC DNA]</scope>
    <source>
        <strain evidence="11">CGMCC 1.12942</strain>
    </source>
</reference>
<dbReference type="Proteomes" id="UP001596500">
    <property type="component" value="Unassembled WGS sequence"/>
</dbReference>
<dbReference type="RefSeq" id="WP_379862805.1">
    <property type="nucleotide sequence ID" value="NZ_JBHTBW010000002.1"/>
</dbReference>
<dbReference type="InterPro" id="IPR011006">
    <property type="entry name" value="CheY-like_superfamily"/>
</dbReference>
<dbReference type="CDD" id="cd00383">
    <property type="entry name" value="trans_reg_C"/>
    <property type="match status" value="1"/>
</dbReference>
<keyword evidence="1 6" id="KW-0597">Phosphoprotein</keyword>
<evidence type="ECO:0000259" key="9">
    <source>
        <dbReference type="PROSITE" id="PS51755"/>
    </source>
</evidence>
<comment type="caution">
    <text evidence="10">The sequence shown here is derived from an EMBL/GenBank/DDBJ whole genome shotgun (WGS) entry which is preliminary data.</text>
</comment>
<keyword evidence="2" id="KW-0902">Two-component regulatory system</keyword>
<dbReference type="InterPro" id="IPR001867">
    <property type="entry name" value="OmpR/PhoB-type_DNA-bd"/>
</dbReference>
<keyword evidence="5" id="KW-0804">Transcription</keyword>
<evidence type="ECO:0000256" key="6">
    <source>
        <dbReference type="PROSITE-ProRule" id="PRU00169"/>
    </source>
</evidence>
<dbReference type="InterPro" id="IPR039420">
    <property type="entry name" value="WalR-like"/>
</dbReference>
<evidence type="ECO:0000259" key="8">
    <source>
        <dbReference type="PROSITE" id="PS50110"/>
    </source>
</evidence>
<dbReference type="Pfam" id="PF00072">
    <property type="entry name" value="Response_reg"/>
    <property type="match status" value="1"/>
</dbReference>
<keyword evidence="11" id="KW-1185">Reference proteome</keyword>
<feature type="DNA-binding region" description="OmpR/PhoB-type" evidence="7">
    <location>
        <begin position="131"/>
        <end position="228"/>
    </location>
</feature>
<dbReference type="Gene3D" id="1.10.10.10">
    <property type="entry name" value="Winged helix-like DNA-binding domain superfamily/Winged helix DNA-binding domain"/>
    <property type="match status" value="1"/>
</dbReference>